<keyword evidence="3" id="KW-0539">Nucleus</keyword>
<feature type="domain" description="ETS" evidence="4">
    <location>
        <begin position="206"/>
        <end position="284"/>
    </location>
</feature>
<dbReference type="GO" id="GO:0043565">
    <property type="term" value="F:sequence-specific DNA binding"/>
    <property type="evidence" value="ECO:0007669"/>
    <property type="project" value="InterPro"/>
</dbReference>
<dbReference type="GO" id="GO:0005634">
    <property type="term" value="C:nucleus"/>
    <property type="evidence" value="ECO:0007669"/>
    <property type="project" value="UniProtKB-SubCell"/>
</dbReference>
<gene>
    <name evidence="5" type="ORF">MEDL_5969</name>
</gene>
<evidence type="ECO:0000256" key="3">
    <source>
        <dbReference type="RuleBase" id="RU004019"/>
    </source>
</evidence>
<dbReference type="SMART" id="SM00413">
    <property type="entry name" value="ETS"/>
    <property type="match status" value="1"/>
</dbReference>
<evidence type="ECO:0000259" key="4">
    <source>
        <dbReference type="PROSITE" id="PS50061"/>
    </source>
</evidence>
<dbReference type="InterPro" id="IPR000418">
    <property type="entry name" value="Ets_dom"/>
</dbReference>
<dbReference type="Gene3D" id="1.10.10.10">
    <property type="entry name" value="Winged helix-like DNA-binding domain superfamily/Winged helix DNA-binding domain"/>
    <property type="match status" value="1"/>
</dbReference>
<dbReference type="InterPro" id="IPR046328">
    <property type="entry name" value="ETS_fam"/>
</dbReference>
<keyword evidence="6" id="KW-1185">Reference proteome</keyword>
<name>A0A8S3Q637_MYTED</name>
<dbReference type="PRINTS" id="PR00454">
    <property type="entry name" value="ETSDOMAIN"/>
</dbReference>
<dbReference type="Pfam" id="PF00178">
    <property type="entry name" value="Ets"/>
    <property type="match status" value="1"/>
</dbReference>
<proteinExistence type="inferred from homology"/>
<organism evidence="5 6">
    <name type="scientific">Mytilus edulis</name>
    <name type="common">Blue mussel</name>
    <dbReference type="NCBI Taxonomy" id="6550"/>
    <lineage>
        <taxon>Eukaryota</taxon>
        <taxon>Metazoa</taxon>
        <taxon>Spiralia</taxon>
        <taxon>Lophotrochozoa</taxon>
        <taxon>Mollusca</taxon>
        <taxon>Bivalvia</taxon>
        <taxon>Autobranchia</taxon>
        <taxon>Pteriomorphia</taxon>
        <taxon>Mytilida</taxon>
        <taxon>Mytiloidea</taxon>
        <taxon>Mytilidae</taxon>
        <taxon>Mytilinae</taxon>
        <taxon>Mytilus</taxon>
    </lineage>
</organism>
<dbReference type="SUPFAM" id="SSF46785">
    <property type="entry name" value="Winged helix' DNA-binding domain"/>
    <property type="match status" value="1"/>
</dbReference>
<comment type="caution">
    <text evidence="5">The sequence shown here is derived from an EMBL/GenBank/DDBJ whole genome shotgun (WGS) entry which is preliminary data.</text>
</comment>
<dbReference type="InterPro" id="IPR036388">
    <property type="entry name" value="WH-like_DNA-bd_sf"/>
</dbReference>
<comment type="subcellular location">
    <subcellularLocation>
        <location evidence="3">Nucleus</location>
    </subcellularLocation>
</comment>
<evidence type="ECO:0000256" key="2">
    <source>
        <dbReference type="ARBA" id="ARBA00023125"/>
    </source>
</evidence>
<evidence type="ECO:0000313" key="5">
    <source>
        <dbReference type="EMBL" id="CAG2190709.1"/>
    </source>
</evidence>
<accession>A0A8S3Q637</accession>
<keyword evidence="2 3" id="KW-0238">DNA-binding</keyword>
<dbReference type="PROSITE" id="PS50061">
    <property type="entry name" value="ETS_DOMAIN_3"/>
    <property type="match status" value="1"/>
</dbReference>
<dbReference type="Proteomes" id="UP000683360">
    <property type="component" value="Unassembled WGS sequence"/>
</dbReference>
<evidence type="ECO:0000256" key="1">
    <source>
        <dbReference type="ARBA" id="ARBA00005562"/>
    </source>
</evidence>
<dbReference type="AlphaFoldDB" id="A0A8S3Q637"/>
<comment type="similarity">
    <text evidence="1 3">Belongs to the ETS family.</text>
</comment>
<dbReference type="EMBL" id="CAJPWZ010000339">
    <property type="protein sequence ID" value="CAG2190709.1"/>
    <property type="molecule type" value="Genomic_DNA"/>
</dbReference>
<protein>
    <submittedName>
        <fullName evidence="5">ELF1_2_4</fullName>
    </submittedName>
</protein>
<dbReference type="PANTHER" id="PTHR11849:SF191">
    <property type="entry name" value="ECDYSONE-INDUCED PROTEIN 74EF ISOFORM B"/>
    <property type="match status" value="1"/>
</dbReference>
<dbReference type="GO" id="GO:0000981">
    <property type="term" value="F:DNA-binding transcription factor activity, RNA polymerase II-specific"/>
    <property type="evidence" value="ECO:0007669"/>
    <property type="project" value="TreeGrafter"/>
</dbReference>
<dbReference type="InterPro" id="IPR036390">
    <property type="entry name" value="WH_DNA-bd_sf"/>
</dbReference>
<dbReference type="PANTHER" id="PTHR11849">
    <property type="entry name" value="ETS"/>
    <property type="match status" value="1"/>
</dbReference>
<dbReference type="OrthoDB" id="5961210at2759"/>
<evidence type="ECO:0000313" key="6">
    <source>
        <dbReference type="Proteomes" id="UP000683360"/>
    </source>
</evidence>
<sequence>MFNLLYIDIGRCGMIVIDGVEPMISDMDLQRSLSVLQNYHESEWAGDDSLYSSYDPNNNGHYIYTDPLDYPIRPMHGQFMLSGTDYHYTTMTCPGSSDLDDSHESDDSSVILDQVDMEMIEFYERDVEEKYSHTEQFQQSLNSAPYQQLCKPQQSNNLPAFETLFKGNRHSNNVNRLSSNHVMSDSEDDEESSSICRKGKRGAKNVLLWKFLLEELKKGKHVEWTDISQGTFRFVDTSEISRLWGNMKRKDDMNFEKLSRGIRHYYKSGFMSRQEGTRLIYRFNWAKVPKKYRQYDPKRGMTIKHQIAY</sequence>
<reference evidence="5" key="1">
    <citation type="submission" date="2021-03" db="EMBL/GenBank/DDBJ databases">
        <authorList>
            <person name="Bekaert M."/>
        </authorList>
    </citation>
    <scope>NUCLEOTIDE SEQUENCE</scope>
</reference>
<dbReference type="GO" id="GO:0030154">
    <property type="term" value="P:cell differentiation"/>
    <property type="evidence" value="ECO:0007669"/>
    <property type="project" value="TreeGrafter"/>
</dbReference>